<dbReference type="AlphaFoldDB" id="A0A6A6W072"/>
<dbReference type="PANTHER" id="PTHR24148">
    <property type="entry name" value="ANKYRIN REPEAT DOMAIN-CONTAINING PROTEIN 39 HOMOLOG-RELATED"/>
    <property type="match status" value="1"/>
</dbReference>
<dbReference type="OrthoDB" id="3477286at2759"/>
<keyword evidence="3" id="KW-1185">Reference proteome</keyword>
<feature type="domain" description="Heterokaryon incompatibility" evidence="1">
    <location>
        <begin position="62"/>
        <end position="231"/>
    </location>
</feature>
<protein>
    <recommendedName>
        <fullName evidence="1">Heterokaryon incompatibility domain-containing protein</fullName>
    </recommendedName>
</protein>
<dbReference type="GeneID" id="54485506"/>
<dbReference type="Proteomes" id="UP000799437">
    <property type="component" value="Unassembled WGS sequence"/>
</dbReference>
<proteinExistence type="predicted"/>
<gene>
    <name evidence="2" type="ORF">EJ05DRAFT_478399</name>
</gene>
<accession>A0A6A6W072</accession>
<evidence type="ECO:0000313" key="2">
    <source>
        <dbReference type="EMBL" id="KAF2755384.1"/>
    </source>
</evidence>
<evidence type="ECO:0000313" key="3">
    <source>
        <dbReference type="Proteomes" id="UP000799437"/>
    </source>
</evidence>
<evidence type="ECO:0000259" key="1">
    <source>
        <dbReference type="Pfam" id="PF06985"/>
    </source>
</evidence>
<dbReference type="Pfam" id="PF06985">
    <property type="entry name" value="HET"/>
    <property type="match status" value="1"/>
</dbReference>
<sequence>MAKGGSFYTPDNKVFYSTHRYDTIDPTHQAIRLIELSPKSRNGLLDCRLLPAKPLRKLRHKYVTLSYCAGSPNSVHPMLVNGIPFNAFANLGHALEQVLLHWKQHKFGKRHARLRIWIDQICINQVDIAERSHQVSFMRKTYEHSYEVLICLSTPLFAPRPYDKFEHFHHMTNARKAKLFERALLKREMDSDDLFSGHYMLPLVQLQSLGFLYFSELFKAPWWRRGWVYQEFITSRRACFMYLGFSISWKDLQKVSAAMDELSSSFRLKSYCQQQHGQPLIPLSLFDTPGFEEEVSHALKQHHCAACCLYEAYSRWDVENESYTYMFFTKSRWKNSIDIVSLLVGSMLFLTSDPRDQMFAFIGLADSRYNFAPDYAASLPECILQVSKEVWRIGHERDLLGLATETMLRSQFRDDLPSWAPDWTVRGFTPDRVTLTVNGHFLKAYSYKYVAFRRRSDTISFLGYVMERTKAIFRSVSPDPYAALARAPRGRVDGSTLLISGYFIDVIESTQLHISGRLPDDRNPLNCTSEFLGSYDLKLPRPLDPIRRALEGSKGTDEPKYDAAASTSDFRVVQRRIDRIRACPGRRLAEPASASLQLCRTKADLAITTTSDVQPGDQVWLIAGSGVAKVLRSTDKDLKSTFRVISNVWGDVQSFRQYQFTFADDTMDRYDSDGRFTQSLRYSYFIDDFPTQIQGSPFLMGDIQQIGLV</sequence>
<name>A0A6A6W072_9PEZI</name>
<dbReference type="EMBL" id="ML996577">
    <property type="protein sequence ID" value="KAF2755384.1"/>
    <property type="molecule type" value="Genomic_DNA"/>
</dbReference>
<reference evidence="2" key="1">
    <citation type="journal article" date="2020" name="Stud. Mycol.">
        <title>101 Dothideomycetes genomes: a test case for predicting lifestyles and emergence of pathogens.</title>
        <authorList>
            <person name="Haridas S."/>
            <person name="Albert R."/>
            <person name="Binder M."/>
            <person name="Bloem J."/>
            <person name="Labutti K."/>
            <person name="Salamov A."/>
            <person name="Andreopoulos B."/>
            <person name="Baker S."/>
            <person name="Barry K."/>
            <person name="Bills G."/>
            <person name="Bluhm B."/>
            <person name="Cannon C."/>
            <person name="Castanera R."/>
            <person name="Culley D."/>
            <person name="Daum C."/>
            <person name="Ezra D."/>
            <person name="Gonzalez J."/>
            <person name="Henrissat B."/>
            <person name="Kuo A."/>
            <person name="Liang C."/>
            <person name="Lipzen A."/>
            <person name="Lutzoni F."/>
            <person name="Magnuson J."/>
            <person name="Mondo S."/>
            <person name="Nolan M."/>
            <person name="Ohm R."/>
            <person name="Pangilinan J."/>
            <person name="Park H.-J."/>
            <person name="Ramirez L."/>
            <person name="Alfaro M."/>
            <person name="Sun H."/>
            <person name="Tritt A."/>
            <person name="Yoshinaga Y."/>
            <person name="Zwiers L.-H."/>
            <person name="Turgeon B."/>
            <person name="Goodwin S."/>
            <person name="Spatafora J."/>
            <person name="Crous P."/>
            <person name="Grigoriev I."/>
        </authorList>
    </citation>
    <scope>NUCLEOTIDE SEQUENCE</scope>
    <source>
        <strain evidence="2">CBS 121739</strain>
    </source>
</reference>
<dbReference type="InterPro" id="IPR052895">
    <property type="entry name" value="HetReg/Transcr_Mod"/>
</dbReference>
<dbReference type="RefSeq" id="XP_033597835.1">
    <property type="nucleotide sequence ID" value="XM_033744452.1"/>
</dbReference>
<dbReference type="PANTHER" id="PTHR24148:SF82">
    <property type="entry name" value="HETEROKARYON INCOMPATIBILITY DOMAIN-CONTAINING PROTEIN"/>
    <property type="match status" value="1"/>
</dbReference>
<dbReference type="InterPro" id="IPR010730">
    <property type="entry name" value="HET"/>
</dbReference>
<organism evidence="2 3">
    <name type="scientific">Pseudovirgaria hyperparasitica</name>
    <dbReference type="NCBI Taxonomy" id="470096"/>
    <lineage>
        <taxon>Eukaryota</taxon>
        <taxon>Fungi</taxon>
        <taxon>Dikarya</taxon>
        <taxon>Ascomycota</taxon>
        <taxon>Pezizomycotina</taxon>
        <taxon>Dothideomycetes</taxon>
        <taxon>Dothideomycetes incertae sedis</taxon>
        <taxon>Acrospermales</taxon>
        <taxon>Acrospermaceae</taxon>
        <taxon>Pseudovirgaria</taxon>
    </lineage>
</organism>